<dbReference type="AlphaFoldDB" id="A0A060RGH6"/>
<accession>A0A060RGH6</accession>
<proteinExistence type="predicted"/>
<gene>
    <name evidence="1" type="ORF">BN963_SGAL_00549</name>
</gene>
<comment type="caution">
    <text evidence="1">The sequence shown here is derived from an EMBL/GenBank/DDBJ whole genome shotgun (WGS) entry which is preliminary data.</text>
</comment>
<evidence type="ECO:0000313" key="2">
    <source>
        <dbReference type="Proteomes" id="UP000027584"/>
    </source>
</evidence>
<organism evidence="1 2">
    <name type="scientific">Streptococcus gallolyticus</name>
    <dbReference type="NCBI Taxonomy" id="315405"/>
    <lineage>
        <taxon>Bacteria</taxon>
        <taxon>Bacillati</taxon>
        <taxon>Bacillota</taxon>
        <taxon>Bacilli</taxon>
        <taxon>Lactobacillales</taxon>
        <taxon>Streptococcaceae</taxon>
        <taxon>Streptococcus</taxon>
    </lineage>
</organism>
<protein>
    <submittedName>
        <fullName evidence="1">Uncharacterized protein</fullName>
    </submittedName>
</protein>
<evidence type="ECO:0000313" key="1">
    <source>
        <dbReference type="EMBL" id="CDO17360.1"/>
    </source>
</evidence>
<dbReference type="Proteomes" id="UP000027584">
    <property type="component" value="Unassembled WGS sequence"/>
</dbReference>
<sequence length="75" mass="8772">MKLKDILELGTYGFNPDCKVEIFNMDNFEERLENEGFDEILIPQNEDAKIYPYAFLIEDSILIAMTEEDDNTNEC</sequence>
<reference evidence="1 2" key="2">
    <citation type="submission" date="2014-05" db="EMBL/GenBank/DDBJ databases">
        <title>Genome sequence of Streptococcus gallolyticus.</title>
        <authorList>
            <person name="Del Campo R."/>
        </authorList>
    </citation>
    <scope>NUCLEOTIDE SEQUENCE [LARGE SCALE GENOMIC DNA]</scope>
    <source>
        <strain evidence="1 2">LMG17956</strain>
    </source>
</reference>
<dbReference type="EMBL" id="CCBC010000126">
    <property type="protein sequence ID" value="CDO17360.1"/>
    <property type="molecule type" value="Genomic_DNA"/>
</dbReference>
<reference evidence="1 2" key="1">
    <citation type="submission" date="2014-02" db="EMBL/GenBank/DDBJ databases">
        <authorList>
            <person name="Manrique M."/>
        </authorList>
    </citation>
    <scope>NUCLEOTIDE SEQUENCE [LARGE SCALE GENOMIC DNA]</scope>
    <source>
        <strain evidence="1 2">LMG17956</strain>
    </source>
</reference>
<name>A0A060RGH6_9STRE</name>